<dbReference type="InterPro" id="IPR036188">
    <property type="entry name" value="FAD/NAD-bd_sf"/>
</dbReference>
<accession>A0A0D0LTE7</accession>
<keyword evidence="2 4" id="KW-0503">Monooxygenase</keyword>
<evidence type="ECO:0000313" key="5">
    <source>
        <dbReference type="Proteomes" id="UP000032067"/>
    </source>
</evidence>
<dbReference type="Pfam" id="PF01494">
    <property type="entry name" value="FAD_binding_3"/>
    <property type="match status" value="1"/>
</dbReference>
<dbReference type="AlphaFoldDB" id="A0A0D0LTE7"/>
<dbReference type="GO" id="GO:0071949">
    <property type="term" value="F:FAD binding"/>
    <property type="evidence" value="ECO:0007669"/>
    <property type="project" value="InterPro"/>
</dbReference>
<name>A0A0D0LTE7_VARPD</name>
<dbReference type="InterPro" id="IPR050493">
    <property type="entry name" value="FAD-dep_Monooxygenase_BioMet"/>
</dbReference>
<feature type="domain" description="FAD-binding" evidence="3">
    <location>
        <begin position="8"/>
        <end position="332"/>
    </location>
</feature>
<dbReference type="Gene3D" id="3.50.50.60">
    <property type="entry name" value="FAD/NAD(P)-binding domain"/>
    <property type="match status" value="1"/>
</dbReference>
<proteinExistence type="predicted"/>
<dbReference type="GO" id="GO:0004497">
    <property type="term" value="F:monooxygenase activity"/>
    <property type="evidence" value="ECO:0007669"/>
    <property type="project" value="UniProtKB-KW"/>
</dbReference>
<evidence type="ECO:0000259" key="3">
    <source>
        <dbReference type="Pfam" id="PF01494"/>
    </source>
</evidence>
<evidence type="ECO:0000256" key="2">
    <source>
        <dbReference type="ARBA" id="ARBA00023033"/>
    </source>
</evidence>
<dbReference type="SUPFAM" id="SSF51905">
    <property type="entry name" value="FAD/NAD(P)-binding domain"/>
    <property type="match status" value="1"/>
</dbReference>
<organism evidence="4 5">
    <name type="scientific">Variovorax paradoxus</name>
    <dbReference type="NCBI Taxonomy" id="34073"/>
    <lineage>
        <taxon>Bacteria</taxon>
        <taxon>Pseudomonadati</taxon>
        <taxon>Pseudomonadota</taxon>
        <taxon>Betaproteobacteria</taxon>
        <taxon>Burkholderiales</taxon>
        <taxon>Comamonadaceae</taxon>
        <taxon>Variovorax</taxon>
    </lineage>
</organism>
<gene>
    <name evidence="4" type="ORF">RT97_25760</name>
</gene>
<dbReference type="Proteomes" id="UP000032067">
    <property type="component" value="Unassembled WGS sequence"/>
</dbReference>
<keyword evidence="1" id="KW-0560">Oxidoreductase</keyword>
<dbReference type="PANTHER" id="PTHR13789:SF309">
    <property type="entry name" value="PUTATIVE (AFU_ORTHOLOGUE AFUA_6G14510)-RELATED"/>
    <property type="match status" value="1"/>
</dbReference>
<sequence length="388" mass="41919">MTATHNNKVLIVGAGIAGCSAAVALADKGMQVTLVEKEARWRFQSSGIFIYGNGLEALRSIGVLPQILDAGFGIADGRNVYLDHRGAPIVDVFYPRSHGGAVPILGIKRAEMHRILAGRLGALGVDIRLATTVADIHAPGGEVAFSDGTRERFDLVIGADGIRSQVREAVCGPVTPRYTGFGVWRSVHERPRTLDAKIMMMGIGKRLGIMPISDDRLYIFGTVSEPAGRWYPRDQWPALMRERFAEFGGPARQFLDQLSADSEVLYTAVEEVQAPLPWHAGRVLLIGDAAHASTPFMGQGGAMAVEDAVVLARMLAADGIGEQTLKAFGERRFPMCRFVQDASRKVGEAGAMEDAASCARRNAAMRETAQQQVDAFYQALDRLRSAPA</sequence>
<dbReference type="OrthoDB" id="5487740at2"/>
<dbReference type="RefSeq" id="WP_042581700.1">
    <property type="nucleotide sequence ID" value="NZ_JXQQ01000076.1"/>
</dbReference>
<dbReference type="PANTHER" id="PTHR13789">
    <property type="entry name" value="MONOOXYGENASE"/>
    <property type="match status" value="1"/>
</dbReference>
<dbReference type="PRINTS" id="PR00420">
    <property type="entry name" value="RNGMNOXGNASE"/>
</dbReference>
<comment type="caution">
    <text evidence="4">The sequence shown here is derived from an EMBL/GenBank/DDBJ whole genome shotgun (WGS) entry which is preliminary data.</text>
</comment>
<dbReference type="InterPro" id="IPR002938">
    <property type="entry name" value="FAD-bd"/>
</dbReference>
<evidence type="ECO:0000256" key="1">
    <source>
        <dbReference type="ARBA" id="ARBA00023002"/>
    </source>
</evidence>
<dbReference type="EMBL" id="JXQQ01000076">
    <property type="protein sequence ID" value="KIQ23246.1"/>
    <property type="molecule type" value="Genomic_DNA"/>
</dbReference>
<evidence type="ECO:0000313" key="4">
    <source>
        <dbReference type="EMBL" id="KIQ23246.1"/>
    </source>
</evidence>
<protein>
    <submittedName>
        <fullName evidence="4">Monooxygenase</fullName>
    </submittedName>
</protein>
<reference evidence="4 5" key="1">
    <citation type="submission" date="2014-12" db="EMBL/GenBank/DDBJ databases">
        <title>16Stimator: statistical estimation of ribosomal gene copy numbers from draft genome assemblies.</title>
        <authorList>
            <person name="Perisin M.A."/>
            <person name="Vetter M."/>
            <person name="Gilbert J.A."/>
            <person name="Bergelson J."/>
        </authorList>
    </citation>
    <scope>NUCLEOTIDE SEQUENCE [LARGE SCALE GENOMIC DNA]</scope>
    <source>
        <strain evidence="4 5">MEDvA23</strain>
    </source>
</reference>